<evidence type="ECO:0000313" key="3">
    <source>
        <dbReference type="EMBL" id="QHT88979.1"/>
    </source>
</evidence>
<sequence>MNQVELEIETLKQQLAEAKAEITFLKTEMIVLGNGYRRTEYKSCKLCESKTKCYFNPYKKGAPWCRPCMGKLYGDFWEYDWYDMLTEKYNKEKPENVFEYEDEDEEVLCYEDLEDEEEEEVEDKEEEHEDEDDEEEEEVEDRRQTHTVKEPWKSMMTEYEEEEDADNMAQAEYQRKYCDENGQEYDDECWYESPIKTITVKQMMLALDKLPRNAQLVITEDGYYSDTEFSKMMLPEPYTIKNKIPRLPDGTQVYRIGHSYQHYGKQYWEKYWEK</sequence>
<organism evidence="3">
    <name type="scientific">viral metagenome</name>
    <dbReference type="NCBI Taxonomy" id="1070528"/>
    <lineage>
        <taxon>unclassified sequences</taxon>
        <taxon>metagenomes</taxon>
        <taxon>organismal metagenomes</taxon>
    </lineage>
</organism>
<feature type="compositionally biased region" description="Acidic residues" evidence="2">
    <location>
        <begin position="114"/>
        <end position="139"/>
    </location>
</feature>
<name>A0A6C0I870_9ZZZZ</name>
<reference evidence="3" key="1">
    <citation type="journal article" date="2020" name="Nature">
        <title>Giant virus diversity and host interactions through global metagenomics.</title>
        <authorList>
            <person name="Schulz F."/>
            <person name="Roux S."/>
            <person name="Paez-Espino D."/>
            <person name="Jungbluth S."/>
            <person name="Walsh D.A."/>
            <person name="Denef V.J."/>
            <person name="McMahon K.D."/>
            <person name="Konstantinidis K.T."/>
            <person name="Eloe-Fadrosh E.A."/>
            <person name="Kyrpides N.C."/>
            <person name="Woyke T."/>
        </authorList>
    </citation>
    <scope>NUCLEOTIDE SEQUENCE</scope>
    <source>
        <strain evidence="3">GVMAG-M-3300023184-51</strain>
    </source>
</reference>
<feature type="region of interest" description="Disordered" evidence="2">
    <location>
        <begin position="114"/>
        <end position="168"/>
    </location>
</feature>
<evidence type="ECO:0000256" key="1">
    <source>
        <dbReference type="SAM" id="Coils"/>
    </source>
</evidence>
<dbReference type="EMBL" id="MN740129">
    <property type="protein sequence ID" value="QHT88979.1"/>
    <property type="molecule type" value="Genomic_DNA"/>
</dbReference>
<evidence type="ECO:0000256" key="2">
    <source>
        <dbReference type="SAM" id="MobiDB-lite"/>
    </source>
</evidence>
<protein>
    <submittedName>
        <fullName evidence="3">Uncharacterized protein</fullName>
    </submittedName>
</protein>
<feature type="compositionally biased region" description="Basic and acidic residues" evidence="2">
    <location>
        <begin position="140"/>
        <end position="152"/>
    </location>
</feature>
<feature type="coiled-coil region" evidence="1">
    <location>
        <begin position="1"/>
        <end position="28"/>
    </location>
</feature>
<proteinExistence type="predicted"/>
<dbReference type="AlphaFoldDB" id="A0A6C0I870"/>
<accession>A0A6C0I870</accession>
<keyword evidence="1" id="KW-0175">Coiled coil</keyword>